<sequence length="115" mass="13847">MLNQFNKPYVKSTAESQKVIKTNSKNKETYETPCYSKHVSISILKVNTINRFYDQLTRQLNQIDIKKLLNERLKKGYNYNKNMGIQEKQEEQQVRMKFSEQTPFYDKYHNSQLEQ</sequence>
<gene>
    <name evidence="1" type="ORF">PSON_ATCC_30995.1.T2100031</name>
</gene>
<reference evidence="1" key="1">
    <citation type="submission" date="2021-01" db="EMBL/GenBank/DDBJ databases">
        <authorList>
            <consortium name="Genoscope - CEA"/>
            <person name="William W."/>
        </authorList>
    </citation>
    <scope>NUCLEOTIDE SEQUENCE</scope>
</reference>
<organism evidence="1 2">
    <name type="scientific">Paramecium sonneborni</name>
    <dbReference type="NCBI Taxonomy" id="65129"/>
    <lineage>
        <taxon>Eukaryota</taxon>
        <taxon>Sar</taxon>
        <taxon>Alveolata</taxon>
        <taxon>Ciliophora</taxon>
        <taxon>Intramacronucleata</taxon>
        <taxon>Oligohymenophorea</taxon>
        <taxon>Peniculida</taxon>
        <taxon>Parameciidae</taxon>
        <taxon>Paramecium</taxon>
    </lineage>
</organism>
<name>A0A8S1RLY8_9CILI</name>
<keyword evidence="2" id="KW-1185">Reference proteome</keyword>
<proteinExistence type="predicted"/>
<comment type="caution">
    <text evidence="1">The sequence shown here is derived from an EMBL/GenBank/DDBJ whole genome shotgun (WGS) entry which is preliminary data.</text>
</comment>
<dbReference type="EMBL" id="CAJJDN010000210">
    <property type="protein sequence ID" value="CAD8129216.1"/>
    <property type="molecule type" value="Genomic_DNA"/>
</dbReference>
<dbReference type="Proteomes" id="UP000692954">
    <property type="component" value="Unassembled WGS sequence"/>
</dbReference>
<evidence type="ECO:0000313" key="2">
    <source>
        <dbReference type="Proteomes" id="UP000692954"/>
    </source>
</evidence>
<evidence type="ECO:0000313" key="1">
    <source>
        <dbReference type="EMBL" id="CAD8129216.1"/>
    </source>
</evidence>
<dbReference type="AlphaFoldDB" id="A0A8S1RLY8"/>
<protein>
    <submittedName>
        <fullName evidence="1">Uncharacterized protein</fullName>
    </submittedName>
</protein>
<accession>A0A8S1RLY8</accession>